<feature type="chain" id="PRO_5043754973" evidence="6">
    <location>
        <begin position="25"/>
        <end position="249"/>
    </location>
</feature>
<feature type="domain" description="Peptidase S8/S53" evidence="7">
    <location>
        <begin position="182"/>
        <end position="246"/>
    </location>
</feature>
<accession>A0AAW1LW28</accession>
<dbReference type="PROSITE" id="PS51892">
    <property type="entry name" value="SUBTILASE"/>
    <property type="match status" value="1"/>
</dbReference>
<keyword evidence="10" id="KW-1185">Reference proteome</keyword>
<dbReference type="InterPro" id="IPR036852">
    <property type="entry name" value="Peptidase_S8/S53_dom_sf"/>
</dbReference>
<comment type="caution">
    <text evidence="9">The sequence shown here is derived from an EMBL/GenBank/DDBJ whole genome shotgun (WGS) entry which is preliminary data.</text>
</comment>
<dbReference type="PROSITE" id="PS00136">
    <property type="entry name" value="SUBTILASE_ASP"/>
    <property type="match status" value="1"/>
</dbReference>
<dbReference type="Pfam" id="PF16470">
    <property type="entry name" value="S8_pro-domain"/>
    <property type="match status" value="1"/>
</dbReference>
<evidence type="ECO:0000256" key="5">
    <source>
        <dbReference type="SAM" id="MobiDB-lite"/>
    </source>
</evidence>
<keyword evidence="3" id="KW-0720">Serine protease</keyword>
<dbReference type="PANTHER" id="PTHR42884:SF14">
    <property type="entry name" value="NEUROENDOCRINE CONVERTASE 1"/>
    <property type="match status" value="1"/>
</dbReference>
<dbReference type="SUPFAM" id="SSF52743">
    <property type="entry name" value="Subtilisin-like"/>
    <property type="match status" value="1"/>
</dbReference>
<proteinExistence type="inferred from homology"/>
<evidence type="ECO:0000313" key="9">
    <source>
        <dbReference type="EMBL" id="KAK9738053.1"/>
    </source>
</evidence>
<evidence type="ECO:0000313" key="10">
    <source>
        <dbReference type="Proteomes" id="UP001458880"/>
    </source>
</evidence>
<evidence type="ECO:0000256" key="6">
    <source>
        <dbReference type="SAM" id="SignalP"/>
    </source>
</evidence>
<evidence type="ECO:0000256" key="3">
    <source>
        <dbReference type="ARBA" id="ARBA00022825"/>
    </source>
</evidence>
<dbReference type="GO" id="GO:0016486">
    <property type="term" value="P:peptide hormone processing"/>
    <property type="evidence" value="ECO:0007669"/>
    <property type="project" value="TreeGrafter"/>
</dbReference>
<dbReference type="Gene3D" id="3.40.50.200">
    <property type="entry name" value="Peptidase S8/S53 domain"/>
    <property type="match status" value="1"/>
</dbReference>
<evidence type="ECO:0000256" key="1">
    <source>
        <dbReference type="ARBA" id="ARBA00022670"/>
    </source>
</evidence>
<keyword evidence="2" id="KW-0378">Hydrolase</keyword>
<keyword evidence="6" id="KW-0732">Signal</keyword>
<evidence type="ECO:0000256" key="4">
    <source>
        <dbReference type="PROSITE-ProRule" id="PRU01240"/>
    </source>
</evidence>
<evidence type="ECO:0000259" key="8">
    <source>
        <dbReference type="Pfam" id="PF16470"/>
    </source>
</evidence>
<sequence>MSACRSFVIILLSLLVSLTEVLLSRNVYDNEIVIRILGGSEVAQLLAMEMGYTYRGHVHGFPDTYLLTPQEEEYPSHKKRGLDLTKRLTKDARVLWADPQEVKQRQKRDFREDLLSELPLFRVKRMSDESKFLKKPFRPKLNRLFNDELWTQEWYLQDTRTRPDLPKLDLNVLPVYKAGITGKGVRVSILDDGIEHIHDDLKDNYDPDISWDCNEDDSDPLPRYEPTRQNSHGTRCAGEVAEIRTNETK</sequence>
<dbReference type="GO" id="GO:0004252">
    <property type="term" value="F:serine-type endopeptidase activity"/>
    <property type="evidence" value="ECO:0007669"/>
    <property type="project" value="InterPro"/>
</dbReference>
<dbReference type="InterPro" id="IPR000209">
    <property type="entry name" value="Peptidase_S8/S53_dom"/>
</dbReference>
<comment type="caution">
    <text evidence="4">Lacks conserved residue(s) required for the propagation of feature annotation.</text>
</comment>
<dbReference type="GO" id="GO:0043005">
    <property type="term" value="C:neuron projection"/>
    <property type="evidence" value="ECO:0007669"/>
    <property type="project" value="TreeGrafter"/>
</dbReference>
<dbReference type="EMBL" id="JASPKY010000091">
    <property type="protein sequence ID" value="KAK9738053.1"/>
    <property type="molecule type" value="Genomic_DNA"/>
</dbReference>
<dbReference type="Pfam" id="PF00082">
    <property type="entry name" value="Peptidase_S8"/>
    <property type="match status" value="1"/>
</dbReference>
<dbReference type="InterPro" id="IPR023827">
    <property type="entry name" value="Peptidase_S8_Asp-AS"/>
</dbReference>
<organism evidence="9 10">
    <name type="scientific">Popillia japonica</name>
    <name type="common">Japanese beetle</name>
    <dbReference type="NCBI Taxonomy" id="7064"/>
    <lineage>
        <taxon>Eukaryota</taxon>
        <taxon>Metazoa</taxon>
        <taxon>Ecdysozoa</taxon>
        <taxon>Arthropoda</taxon>
        <taxon>Hexapoda</taxon>
        <taxon>Insecta</taxon>
        <taxon>Pterygota</taxon>
        <taxon>Neoptera</taxon>
        <taxon>Endopterygota</taxon>
        <taxon>Coleoptera</taxon>
        <taxon>Polyphaga</taxon>
        <taxon>Scarabaeiformia</taxon>
        <taxon>Scarabaeidae</taxon>
        <taxon>Rutelinae</taxon>
        <taxon>Popillia</taxon>
    </lineage>
</organism>
<dbReference type="InterPro" id="IPR038466">
    <property type="entry name" value="S8_pro-domain_sf"/>
</dbReference>
<dbReference type="PANTHER" id="PTHR42884">
    <property type="entry name" value="PROPROTEIN CONVERTASE SUBTILISIN/KEXIN-RELATED"/>
    <property type="match status" value="1"/>
</dbReference>
<keyword evidence="1" id="KW-0645">Protease</keyword>
<dbReference type="GO" id="GO:0016020">
    <property type="term" value="C:membrane"/>
    <property type="evidence" value="ECO:0007669"/>
    <property type="project" value="TreeGrafter"/>
</dbReference>
<dbReference type="InterPro" id="IPR032815">
    <property type="entry name" value="S8_pro-domain"/>
</dbReference>
<dbReference type="AlphaFoldDB" id="A0AAW1LW28"/>
<feature type="region of interest" description="Disordered" evidence="5">
    <location>
        <begin position="212"/>
        <end position="249"/>
    </location>
</feature>
<dbReference type="Proteomes" id="UP001458880">
    <property type="component" value="Unassembled WGS sequence"/>
</dbReference>
<dbReference type="InterPro" id="IPR015500">
    <property type="entry name" value="Peptidase_S8_subtilisin-rel"/>
</dbReference>
<gene>
    <name evidence="9" type="ORF">QE152_g10205</name>
</gene>
<feature type="domain" description="Peptidase S8 pro-domain" evidence="8">
    <location>
        <begin position="33"/>
        <end position="108"/>
    </location>
</feature>
<evidence type="ECO:0000259" key="7">
    <source>
        <dbReference type="Pfam" id="PF00082"/>
    </source>
</evidence>
<dbReference type="PRINTS" id="PR00723">
    <property type="entry name" value="SUBTILISIN"/>
</dbReference>
<name>A0AAW1LW28_POPJA</name>
<feature type="signal peptide" evidence="6">
    <location>
        <begin position="1"/>
        <end position="24"/>
    </location>
</feature>
<dbReference type="SUPFAM" id="SSF54897">
    <property type="entry name" value="Protease propeptides/inhibitors"/>
    <property type="match status" value="1"/>
</dbReference>
<dbReference type="Gene3D" id="3.30.70.850">
    <property type="entry name" value="Peptidase S8, pro-domain"/>
    <property type="match status" value="1"/>
</dbReference>
<evidence type="ECO:0000256" key="2">
    <source>
        <dbReference type="ARBA" id="ARBA00022801"/>
    </source>
</evidence>
<comment type="similarity">
    <text evidence="4">Belongs to the peptidase S8 family.</text>
</comment>
<protein>
    <submittedName>
        <fullName evidence="9">Subtilase family</fullName>
    </submittedName>
</protein>
<dbReference type="GO" id="GO:0005615">
    <property type="term" value="C:extracellular space"/>
    <property type="evidence" value="ECO:0007669"/>
    <property type="project" value="TreeGrafter"/>
</dbReference>
<reference evidence="9 10" key="1">
    <citation type="journal article" date="2024" name="BMC Genomics">
        <title>De novo assembly and annotation of Popillia japonica's genome with initial clues to its potential as an invasive pest.</title>
        <authorList>
            <person name="Cucini C."/>
            <person name="Boschi S."/>
            <person name="Funari R."/>
            <person name="Cardaioli E."/>
            <person name="Iannotti N."/>
            <person name="Marturano G."/>
            <person name="Paoli F."/>
            <person name="Bruttini M."/>
            <person name="Carapelli A."/>
            <person name="Frati F."/>
            <person name="Nardi F."/>
        </authorList>
    </citation>
    <scope>NUCLEOTIDE SEQUENCE [LARGE SCALE GENOMIC DNA]</scope>
    <source>
        <strain evidence="9">DMR45628</strain>
    </source>
</reference>